<dbReference type="Proteomes" id="UP000266340">
    <property type="component" value="Unassembled WGS sequence"/>
</dbReference>
<protein>
    <submittedName>
        <fullName evidence="2">Flagellar biosynthesis protein FlaG</fullName>
    </submittedName>
</protein>
<keyword evidence="2" id="KW-0282">Flagellum</keyword>
<dbReference type="PANTHER" id="PTHR37166">
    <property type="entry name" value="PROTEIN FLAG"/>
    <property type="match status" value="1"/>
</dbReference>
<dbReference type="Gene3D" id="3.30.160.170">
    <property type="entry name" value="FlaG-like"/>
    <property type="match status" value="1"/>
</dbReference>
<proteinExistence type="predicted"/>
<gene>
    <name evidence="2" type="ORF">D3H35_15020</name>
</gene>
<dbReference type="AlphaFoldDB" id="A0A398CH49"/>
<evidence type="ECO:0000256" key="1">
    <source>
        <dbReference type="SAM" id="MobiDB-lite"/>
    </source>
</evidence>
<dbReference type="Pfam" id="PF03646">
    <property type="entry name" value="FlaG"/>
    <property type="match status" value="1"/>
</dbReference>
<reference evidence="2 3" key="1">
    <citation type="submission" date="2018-09" db="EMBL/GenBank/DDBJ databases">
        <title>Cohnella cavernae sp. nov., isolated from a karst cave.</title>
        <authorList>
            <person name="Zhu H."/>
        </authorList>
    </citation>
    <scope>NUCLEOTIDE SEQUENCE [LARGE SCALE GENOMIC DNA]</scope>
    <source>
        <strain evidence="2 3">K2E09-144</strain>
    </source>
</reference>
<dbReference type="EMBL" id="QXJM01000039">
    <property type="protein sequence ID" value="RIE02073.1"/>
    <property type="molecule type" value="Genomic_DNA"/>
</dbReference>
<evidence type="ECO:0000313" key="3">
    <source>
        <dbReference type="Proteomes" id="UP000266340"/>
    </source>
</evidence>
<dbReference type="InterPro" id="IPR035924">
    <property type="entry name" value="FlaG-like_sf"/>
</dbReference>
<dbReference type="SUPFAM" id="SSF160214">
    <property type="entry name" value="FlaG-like"/>
    <property type="match status" value="1"/>
</dbReference>
<dbReference type="PANTHER" id="PTHR37166:SF1">
    <property type="entry name" value="PROTEIN FLAG"/>
    <property type="match status" value="1"/>
</dbReference>
<feature type="compositionally biased region" description="Polar residues" evidence="1">
    <location>
        <begin position="25"/>
        <end position="37"/>
    </location>
</feature>
<evidence type="ECO:0000313" key="2">
    <source>
        <dbReference type="EMBL" id="RIE02073.1"/>
    </source>
</evidence>
<organism evidence="2 3">
    <name type="scientific">Cohnella faecalis</name>
    <dbReference type="NCBI Taxonomy" id="2315694"/>
    <lineage>
        <taxon>Bacteria</taxon>
        <taxon>Bacillati</taxon>
        <taxon>Bacillota</taxon>
        <taxon>Bacilli</taxon>
        <taxon>Bacillales</taxon>
        <taxon>Paenibacillaceae</taxon>
        <taxon>Cohnella</taxon>
    </lineage>
</organism>
<comment type="caution">
    <text evidence="2">The sequence shown here is derived from an EMBL/GenBank/DDBJ whole genome shotgun (WGS) entry which is preliminary data.</text>
</comment>
<sequence length="113" mass="12896">MEIQAVGDSSMFRDQQTIEKKPSGQEGTPSGKAQQEPTYGKADLKKELNHLNSWLQSKDAHLQFVLHDKLNEYYVQLVDNVTNEVIKEIPSKKMMDIVASFYENIGIIIDKKI</sequence>
<name>A0A398CH49_9BACL</name>
<dbReference type="RefSeq" id="WP_119150113.1">
    <property type="nucleotide sequence ID" value="NZ_JBHSOV010000009.1"/>
</dbReference>
<keyword evidence="3" id="KW-1185">Reference proteome</keyword>
<feature type="region of interest" description="Disordered" evidence="1">
    <location>
        <begin position="1"/>
        <end position="41"/>
    </location>
</feature>
<keyword evidence="2" id="KW-0966">Cell projection</keyword>
<keyword evidence="2" id="KW-0969">Cilium</keyword>
<accession>A0A398CH49</accession>
<dbReference type="OrthoDB" id="9799867at2"/>
<dbReference type="InterPro" id="IPR005186">
    <property type="entry name" value="FlaG"/>
</dbReference>